<dbReference type="PANTHER" id="PTHR15503">
    <property type="entry name" value="LDOC1 RELATED"/>
    <property type="match status" value="1"/>
</dbReference>
<dbReference type="InterPro" id="IPR043502">
    <property type="entry name" value="DNA/RNA_pol_sf"/>
</dbReference>
<gene>
    <name evidence="2" type="ORF">KY290_017204</name>
</gene>
<evidence type="ECO:0000313" key="2">
    <source>
        <dbReference type="EMBL" id="KAH0761131.1"/>
    </source>
</evidence>
<feature type="region of interest" description="Disordered" evidence="1">
    <location>
        <begin position="38"/>
        <end position="57"/>
    </location>
</feature>
<dbReference type="InterPro" id="IPR032567">
    <property type="entry name" value="RTL1-rel"/>
</dbReference>
<dbReference type="PANTHER" id="PTHR15503:SF43">
    <property type="entry name" value="REVERSE TRANSCRIPTASE RNASE H-LIKE DOMAIN-CONTAINING PROTEIN"/>
    <property type="match status" value="1"/>
</dbReference>
<organism evidence="2 3">
    <name type="scientific">Solanum tuberosum</name>
    <name type="common">Potato</name>
    <dbReference type="NCBI Taxonomy" id="4113"/>
    <lineage>
        <taxon>Eukaryota</taxon>
        <taxon>Viridiplantae</taxon>
        <taxon>Streptophyta</taxon>
        <taxon>Embryophyta</taxon>
        <taxon>Tracheophyta</taxon>
        <taxon>Spermatophyta</taxon>
        <taxon>Magnoliopsida</taxon>
        <taxon>eudicotyledons</taxon>
        <taxon>Gunneridae</taxon>
        <taxon>Pentapetalae</taxon>
        <taxon>asterids</taxon>
        <taxon>lamiids</taxon>
        <taxon>Solanales</taxon>
        <taxon>Solanaceae</taxon>
        <taxon>Solanoideae</taxon>
        <taxon>Solaneae</taxon>
        <taxon>Solanum</taxon>
    </lineage>
</organism>
<feature type="compositionally biased region" description="Basic and acidic residues" evidence="1">
    <location>
        <begin position="38"/>
        <end position="49"/>
    </location>
</feature>
<keyword evidence="3" id="KW-1185">Reference proteome</keyword>
<name>A0ABQ7VAW5_SOLTU</name>
<sequence>MAAEIWEVLTRLDRMAIDMANVATRQNQLESVNEKSFLEPTKAIEDGHGKRPATPRFSEEIYSPTSGPLGIPEQFFSFDEVQSEQKVTIAALYFDDLALQWHQAYMRSRLGAEFDDPMSELVSLRQTGSVISYQVVLDRAMTRLTLDPNHAIIVFLNGLKPELGDAGVALEEEGELLQLPEVVESCEISIHAMTGIKGYRTLRLTGHCHKKALNILIDTGSTHNFMGSGLVARMGWKEEIQLFMIKVTPKEEKFTQDSKPTPLVEVPGEVQQVLHEFTSVFGEPKGLPPSRGSFDHHIPLKEGSNPVNARPYRYSPVQKDVIENMVKELKDQGLIRHSCSPFASPVSLVGKKDGNWRLCRLQGFESDYYQRQIPYSYY</sequence>
<dbReference type="Proteomes" id="UP000826656">
    <property type="component" value="Unassembled WGS sequence"/>
</dbReference>
<evidence type="ECO:0000313" key="3">
    <source>
        <dbReference type="Proteomes" id="UP000826656"/>
    </source>
</evidence>
<dbReference type="SUPFAM" id="SSF56672">
    <property type="entry name" value="DNA/RNA polymerases"/>
    <property type="match status" value="1"/>
</dbReference>
<comment type="caution">
    <text evidence="2">The sequence shown here is derived from an EMBL/GenBank/DDBJ whole genome shotgun (WGS) entry which is preliminary data.</text>
</comment>
<proteinExistence type="predicted"/>
<accession>A0ABQ7VAW5</accession>
<reference evidence="2 3" key="1">
    <citation type="journal article" date="2021" name="bioRxiv">
        <title>Chromosome-scale and haplotype-resolved genome assembly of a tetraploid potato cultivar.</title>
        <authorList>
            <person name="Sun H."/>
            <person name="Jiao W.-B."/>
            <person name="Krause K."/>
            <person name="Campoy J.A."/>
            <person name="Goel M."/>
            <person name="Folz-Donahue K."/>
            <person name="Kukat C."/>
            <person name="Huettel B."/>
            <person name="Schneeberger K."/>
        </authorList>
    </citation>
    <scope>NUCLEOTIDE SEQUENCE [LARGE SCALE GENOMIC DNA]</scope>
    <source>
        <strain evidence="2">SolTubOtavaFocal</strain>
        <tissue evidence="2">Leaves</tissue>
    </source>
</reference>
<protein>
    <submittedName>
        <fullName evidence="2">Uncharacterized protein</fullName>
    </submittedName>
</protein>
<dbReference type="CDD" id="cd00303">
    <property type="entry name" value="retropepsin_like"/>
    <property type="match status" value="1"/>
</dbReference>
<dbReference type="Gene3D" id="3.10.10.10">
    <property type="entry name" value="HIV Type 1 Reverse Transcriptase, subunit A, domain 1"/>
    <property type="match status" value="1"/>
</dbReference>
<evidence type="ECO:0000256" key="1">
    <source>
        <dbReference type="SAM" id="MobiDB-lite"/>
    </source>
</evidence>
<dbReference type="EMBL" id="JAIVGD010000013">
    <property type="protein sequence ID" value="KAH0761131.1"/>
    <property type="molecule type" value="Genomic_DNA"/>
</dbReference>